<evidence type="ECO:0000256" key="6">
    <source>
        <dbReference type="ARBA" id="ARBA00023136"/>
    </source>
</evidence>
<name>A0A484HD90_9BACT</name>
<gene>
    <name evidence="8" type="ORF">EPICR_130025</name>
</gene>
<dbReference type="GO" id="GO:0016051">
    <property type="term" value="P:carbohydrate biosynthetic process"/>
    <property type="evidence" value="ECO:0007669"/>
    <property type="project" value="InterPro"/>
</dbReference>
<evidence type="ECO:0000256" key="1">
    <source>
        <dbReference type="ARBA" id="ARBA00004323"/>
    </source>
</evidence>
<dbReference type="AlphaFoldDB" id="A0A484HD90"/>
<dbReference type="Pfam" id="PF03567">
    <property type="entry name" value="Sulfotransfer_2"/>
    <property type="match status" value="1"/>
</dbReference>
<accession>A0A484HD90</accession>
<keyword evidence="6" id="KW-0472">Membrane</keyword>
<keyword evidence="5" id="KW-0333">Golgi apparatus</keyword>
<evidence type="ECO:0000256" key="2">
    <source>
        <dbReference type="ARBA" id="ARBA00022679"/>
    </source>
</evidence>
<keyword evidence="2 8" id="KW-0808">Transferase</keyword>
<evidence type="ECO:0000256" key="4">
    <source>
        <dbReference type="ARBA" id="ARBA00022989"/>
    </source>
</evidence>
<dbReference type="InterPro" id="IPR005331">
    <property type="entry name" value="Sulfotransferase"/>
</dbReference>
<dbReference type="InterPro" id="IPR027417">
    <property type="entry name" value="P-loop_NTPase"/>
</dbReference>
<evidence type="ECO:0000256" key="5">
    <source>
        <dbReference type="ARBA" id="ARBA00023034"/>
    </source>
</evidence>
<evidence type="ECO:0000313" key="8">
    <source>
        <dbReference type="EMBL" id="VEN73208.1"/>
    </source>
</evidence>
<dbReference type="EMBL" id="CAACVI010000005">
    <property type="protein sequence ID" value="VEN73208.1"/>
    <property type="molecule type" value="Genomic_DNA"/>
</dbReference>
<dbReference type="GO" id="GO:0008146">
    <property type="term" value="F:sulfotransferase activity"/>
    <property type="evidence" value="ECO:0007669"/>
    <property type="project" value="InterPro"/>
</dbReference>
<evidence type="ECO:0000256" key="7">
    <source>
        <dbReference type="ARBA" id="ARBA00023180"/>
    </source>
</evidence>
<comment type="subcellular location">
    <subcellularLocation>
        <location evidence="1">Golgi apparatus membrane</location>
        <topology evidence="1">Single-pass type II membrane protein</topology>
    </subcellularLocation>
</comment>
<dbReference type="Gene3D" id="3.40.50.300">
    <property type="entry name" value="P-loop containing nucleotide triphosphate hydrolases"/>
    <property type="match status" value="1"/>
</dbReference>
<reference evidence="8" key="1">
    <citation type="submission" date="2019-01" db="EMBL/GenBank/DDBJ databases">
        <authorList>
            <consortium name="Genoscope - CEA"/>
            <person name="William W."/>
        </authorList>
    </citation>
    <scope>NUCLEOTIDE SEQUENCE</scope>
    <source>
        <strain evidence="8">CR-1</strain>
    </source>
</reference>
<organism evidence="8">
    <name type="scientific">uncultured Desulfobacteraceae bacterium</name>
    <dbReference type="NCBI Taxonomy" id="218296"/>
    <lineage>
        <taxon>Bacteria</taxon>
        <taxon>Pseudomonadati</taxon>
        <taxon>Thermodesulfobacteriota</taxon>
        <taxon>Desulfobacteria</taxon>
        <taxon>Desulfobacterales</taxon>
        <taxon>Desulfobacteraceae</taxon>
        <taxon>environmental samples</taxon>
    </lineage>
</organism>
<proteinExistence type="predicted"/>
<keyword evidence="7" id="KW-0325">Glycoprotein</keyword>
<keyword evidence="4" id="KW-1133">Transmembrane helix</keyword>
<dbReference type="PANTHER" id="PTHR12137:SF54">
    <property type="entry name" value="CARBOHYDRATE SULFOTRANSFERASE"/>
    <property type="match status" value="1"/>
</dbReference>
<protein>
    <submittedName>
        <fullName evidence="8">Sulfotransferase</fullName>
    </submittedName>
</protein>
<dbReference type="GO" id="GO:0016020">
    <property type="term" value="C:membrane"/>
    <property type="evidence" value="ECO:0007669"/>
    <property type="project" value="InterPro"/>
</dbReference>
<evidence type="ECO:0000256" key="3">
    <source>
        <dbReference type="ARBA" id="ARBA00022692"/>
    </source>
</evidence>
<keyword evidence="3" id="KW-0812">Transmembrane</keyword>
<dbReference type="InterPro" id="IPR018011">
    <property type="entry name" value="Carb_sulfotrans_8-10"/>
</dbReference>
<dbReference type="PANTHER" id="PTHR12137">
    <property type="entry name" value="CARBOHYDRATE SULFOTRANSFERASE"/>
    <property type="match status" value="1"/>
</dbReference>
<sequence length="232" mass="27299">MLISHTHQFIFFHVPKAGGISVREALGPYAQEPERFKINRPPKRIGGAPNPVYEMWDAALLHAKARDAKKELPKHVYDGFYKFAFVRNPWDWHVSMYHFIRKEKNHIRHDRVKSMTFEKYLEWAIQTPNPFPKGASKFQKDMVTDENGKIIVDFIGKYENLESDFQHVCPILNIKAELPHLNKSAHKDYRTYYNAKTIKMVKDGFKEDIELFDYSFNSQKNPGETLDNVYFS</sequence>
<dbReference type="SUPFAM" id="SSF52540">
    <property type="entry name" value="P-loop containing nucleoside triphosphate hydrolases"/>
    <property type="match status" value="1"/>
</dbReference>